<feature type="compositionally biased region" description="Polar residues" evidence="1">
    <location>
        <begin position="207"/>
        <end position="226"/>
    </location>
</feature>
<evidence type="ECO:0000313" key="3">
    <source>
        <dbReference type="Proteomes" id="UP001151760"/>
    </source>
</evidence>
<feature type="compositionally biased region" description="Basic and acidic residues" evidence="1">
    <location>
        <begin position="409"/>
        <end position="442"/>
    </location>
</feature>
<keyword evidence="3" id="KW-1185">Reference proteome</keyword>
<evidence type="ECO:0000313" key="2">
    <source>
        <dbReference type="EMBL" id="GJT50844.1"/>
    </source>
</evidence>
<organism evidence="2 3">
    <name type="scientific">Tanacetum coccineum</name>
    <dbReference type="NCBI Taxonomy" id="301880"/>
    <lineage>
        <taxon>Eukaryota</taxon>
        <taxon>Viridiplantae</taxon>
        <taxon>Streptophyta</taxon>
        <taxon>Embryophyta</taxon>
        <taxon>Tracheophyta</taxon>
        <taxon>Spermatophyta</taxon>
        <taxon>Magnoliopsida</taxon>
        <taxon>eudicotyledons</taxon>
        <taxon>Gunneridae</taxon>
        <taxon>Pentapetalae</taxon>
        <taxon>asterids</taxon>
        <taxon>campanulids</taxon>
        <taxon>Asterales</taxon>
        <taxon>Asteraceae</taxon>
        <taxon>Asteroideae</taxon>
        <taxon>Anthemideae</taxon>
        <taxon>Anthemidinae</taxon>
        <taxon>Tanacetum</taxon>
    </lineage>
</organism>
<accession>A0ABQ5EIW2</accession>
<feature type="region of interest" description="Disordered" evidence="1">
    <location>
        <begin position="121"/>
        <end position="232"/>
    </location>
</feature>
<feature type="compositionally biased region" description="Polar residues" evidence="1">
    <location>
        <begin position="127"/>
        <end position="139"/>
    </location>
</feature>
<comment type="caution">
    <text evidence="2">The sequence shown here is derived from an EMBL/GenBank/DDBJ whole genome shotgun (WGS) entry which is preliminary data.</text>
</comment>
<evidence type="ECO:0000256" key="1">
    <source>
        <dbReference type="SAM" id="MobiDB-lite"/>
    </source>
</evidence>
<gene>
    <name evidence="2" type="ORF">Tco_0977001</name>
</gene>
<feature type="compositionally biased region" description="Basic and acidic residues" evidence="1">
    <location>
        <begin position="159"/>
        <end position="168"/>
    </location>
</feature>
<feature type="region of interest" description="Disordered" evidence="1">
    <location>
        <begin position="391"/>
        <end position="442"/>
    </location>
</feature>
<proteinExistence type="predicted"/>
<reference evidence="2" key="2">
    <citation type="submission" date="2022-01" db="EMBL/GenBank/DDBJ databases">
        <authorList>
            <person name="Yamashiro T."/>
            <person name="Shiraishi A."/>
            <person name="Satake H."/>
            <person name="Nakayama K."/>
        </authorList>
    </citation>
    <scope>NUCLEOTIDE SEQUENCE</scope>
</reference>
<sequence length="442" mass="49211">MSACCGQVLWIQNQLLDYGYNFMNTVINIDNNSTICIIENPVQHSKTKHIEIRHHFIRDCNAKKLIQMVKIHTDHNVADLLTKGFDAGRHVKRGRDTKIPQSSGPPVKVGDEAVHKELGDRMERAATTASSLEAEQDSGSGPRCQDTILGGVDAQTRFGEQKEKRDMATAKAKTVNGERQLQAIADKKKKKQSRRKQQKTPAVPHPSDSTTDVPNEKSVPTHSNDPLLSGEDRLKLTELMDMCTKLSERVLELEHTKTAQAKEITNLKLRVKKLENKAGLRTHKFKRLYKEDASNQWRSIEDIDKDTEVSLVDEIPGRSDDAEIFDTDVLFGNEVFAKNDMIKKDQDVIPKEVSTATPSTTAVLPPSPVITESTATTTPSTIPKAKGITFRDAGESTTRTPTSVSSLSIKDKGKAKMDEPEVPLKKKDQIALNEEMNRNLEA</sequence>
<feature type="compositionally biased region" description="Polar residues" evidence="1">
    <location>
        <begin position="395"/>
        <end position="408"/>
    </location>
</feature>
<dbReference type="EMBL" id="BQNB010016355">
    <property type="protein sequence ID" value="GJT50844.1"/>
    <property type="molecule type" value="Genomic_DNA"/>
</dbReference>
<dbReference type="Proteomes" id="UP001151760">
    <property type="component" value="Unassembled WGS sequence"/>
</dbReference>
<protein>
    <submittedName>
        <fullName evidence="2">Uncharacterized protein</fullName>
    </submittedName>
</protein>
<reference evidence="2" key="1">
    <citation type="journal article" date="2022" name="Int. J. Mol. Sci.">
        <title>Draft Genome of Tanacetum Coccineum: Genomic Comparison of Closely Related Tanacetum-Family Plants.</title>
        <authorList>
            <person name="Yamashiro T."/>
            <person name="Shiraishi A."/>
            <person name="Nakayama K."/>
            <person name="Satake H."/>
        </authorList>
    </citation>
    <scope>NUCLEOTIDE SEQUENCE</scope>
</reference>
<name>A0ABQ5EIW2_9ASTR</name>
<dbReference type="CDD" id="cd09272">
    <property type="entry name" value="RNase_HI_RT_Ty1"/>
    <property type="match status" value="1"/>
</dbReference>
<feature type="compositionally biased region" description="Basic residues" evidence="1">
    <location>
        <begin position="187"/>
        <end position="198"/>
    </location>
</feature>